<dbReference type="HOGENOM" id="CLU_3320636_0_0_1"/>
<proteinExistence type="predicted"/>
<keyword evidence="2" id="KW-1185">Reference proteome</keyword>
<sequence length="39" mass="4515">MIKRPAHSSLRPFKRSTMIGILDISLINESPEEPKIRPR</sequence>
<organism evidence="1 2">
    <name type="scientific">Tetranychus urticae</name>
    <name type="common">Two-spotted spider mite</name>
    <dbReference type="NCBI Taxonomy" id="32264"/>
    <lineage>
        <taxon>Eukaryota</taxon>
        <taxon>Metazoa</taxon>
        <taxon>Ecdysozoa</taxon>
        <taxon>Arthropoda</taxon>
        <taxon>Chelicerata</taxon>
        <taxon>Arachnida</taxon>
        <taxon>Acari</taxon>
        <taxon>Acariformes</taxon>
        <taxon>Trombidiformes</taxon>
        <taxon>Prostigmata</taxon>
        <taxon>Eleutherengona</taxon>
        <taxon>Raphignathae</taxon>
        <taxon>Tetranychoidea</taxon>
        <taxon>Tetranychidae</taxon>
        <taxon>Tetranychus</taxon>
    </lineage>
</organism>
<protein>
    <submittedName>
        <fullName evidence="1">Uncharacterized protein</fullName>
    </submittedName>
</protein>
<dbReference type="AlphaFoldDB" id="T1KUA9"/>
<reference evidence="2" key="1">
    <citation type="submission" date="2011-08" db="EMBL/GenBank/DDBJ databases">
        <authorList>
            <person name="Rombauts S."/>
        </authorList>
    </citation>
    <scope>NUCLEOTIDE SEQUENCE</scope>
    <source>
        <strain evidence="2">London</strain>
    </source>
</reference>
<evidence type="ECO:0000313" key="1">
    <source>
        <dbReference type="EnsemblMetazoa" id="tetur21g02770.1"/>
    </source>
</evidence>
<dbReference type="EMBL" id="CAEY01000551">
    <property type="status" value="NOT_ANNOTATED_CDS"/>
    <property type="molecule type" value="Genomic_DNA"/>
</dbReference>
<name>T1KUA9_TETUR</name>
<dbReference type="Proteomes" id="UP000015104">
    <property type="component" value="Unassembled WGS sequence"/>
</dbReference>
<reference evidence="1" key="2">
    <citation type="submission" date="2015-06" db="UniProtKB">
        <authorList>
            <consortium name="EnsemblMetazoa"/>
        </authorList>
    </citation>
    <scope>IDENTIFICATION</scope>
</reference>
<accession>T1KUA9</accession>
<dbReference type="EnsemblMetazoa" id="tetur21g02770.1">
    <property type="protein sequence ID" value="tetur21g02770.1"/>
    <property type="gene ID" value="tetur21g02770"/>
</dbReference>
<evidence type="ECO:0000313" key="2">
    <source>
        <dbReference type="Proteomes" id="UP000015104"/>
    </source>
</evidence>